<keyword evidence="2" id="KW-0813">Transport</keyword>
<dbReference type="GO" id="GO:0015871">
    <property type="term" value="P:choline transport"/>
    <property type="evidence" value="ECO:0007669"/>
    <property type="project" value="TreeGrafter"/>
</dbReference>
<dbReference type="PANTHER" id="PTHR47737:SF1">
    <property type="entry name" value="GLYCINE BETAINE_PROLINE BETAINE TRANSPORT SYSTEM PERMEASE PROTEIN PROW"/>
    <property type="match status" value="1"/>
</dbReference>
<evidence type="ECO:0000259" key="5">
    <source>
        <dbReference type="Pfam" id="PF04069"/>
    </source>
</evidence>
<dbReference type="PROSITE" id="PS51257">
    <property type="entry name" value="PROKAR_LIPOPROTEIN"/>
    <property type="match status" value="1"/>
</dbReference>
<comment type="caution">
    <text evidence="6">The sequence shown here is derived from an EMBL/GenBank/DDBJ whole genome shotgun (WGS) entry which is preliminary data.</text>
</comment>
<evidence type="ECO:0000256" key="2">
    <source>
        <dbReference type="ARBA" id="ARBA00022448"/>
    </source>
</evidence>
<dbReference type="InterPro" id="IPR007210">
    <property type="entry name" value="ABC_Gly_betaine_transp_sub-bd"/>
</dbReference>
<dbReference type="GO" id="GO:0043190">
    <property type="term" value="C:ATP-binding cassette (ABC) transporter complex"/>
    <property type="evidence" value="ECO:0007669"/>
    <property type="project" value="InterPro"/>
</dbReference>
<dbReference type="GO" id="GO:0031460">
    <property type="term" value="P:glycine betaine transport"/>
    <property type="evidence" value="ECO:0007669"/>
    <property type="project" value="TreeGrafter"/>
</dbReference>
<dbReference type="Gene3D" id="3.40.190.100">
    <property type="entry name" value="Glycine betaine-binding periplasmic protein, domain 2"/>
    <property type="match status" value="1"/>
</dbReference>
<sequence>MKKKLTFLLPVILTLVVLLSGCSTKVPKYNAKQKLGPQINYTITGIDAGAGIMASTQTALSKYGLTQNNWQLQTSSTAAMTSTLDKAIKHKQPIVITGWQPHWMFTKYPIKFLKDPKQVYGKTESIHTIVRKGLQKEQPQAYQMLDRFNWTPAEMSQVMMQINNGKDPQKAAQEWIKANPSKVRTWTQGIRKVAGKPTIKLTYVAWDSEIASTNVVAEVLRSLGYNVTTQAMEMQPMWASIATNVADAQVAAWLPTTSAKYYHDYQGKFVDLGPNLKGARVGLAVPKYMTNINSIEDLKNK</sequence>
<dbReference type="RefSeq" id="WP_056977395.1">
    <property type="nucleotide sequence ID" value="NZ_AYZR01000004.1"/>
</dbReference>
<dbReference type="GO" id="GO:0015226">
    <property type="term" value="F:carnitine transmembrane transporter activity"/>
    <property type="evidence" value="ECO:0007669"/>
    <property type="project" value="TreeGrafter"/>
</dbReference>
<keyword evidence="7" id="KW-1185">Reference proteome</keyword>
<organism evidence="6 7">
    <name type="scientific">Lentilactobacillus senioris DSM 24302 = JCM 17472</name>
    <dbReference type="NCBI Taxonomy" id="1423802"/>
    <lineage>
        <taxon>Bacteria</taxon>
        <taxon>Bacillati</taxon>
        <taxon>Bacillota</taxon>
        <taxon>Bacilli</taxon>
        <taxon>Lactobacillales</taxon>
        <taxon>Lactobacillaceae</taxon>
        <taxon>Lentilactobacillus</taxon>
    </lineage>
</organism>
<evidence type="ECO:0000313" key="6">
    <source>
        <dbReference type="EMBL" id="KRM94263.1"/>
    </source>
</evidence>
<dbReference type="AlphaFoldDB" id="A0A0R2CRP3"/>
<evidence type="ECO:0000256" key="1">
    <source>
        <dbReference type="ARBA" id="ARBA00004236"/>
    </source>
</evidence>
<protein>
    <recommendedName>
        <fullName evidence="5">ABC-type glycine betaine transport system substrate-binding domain-containing protein</fullName>
    </recommendedName>
</protein>
<dbReference type="Gene3D" id="3.10.105.10">
    <property type="entry name" value="Dipeptide-binding Protein, Domain 3"/>
    <property type="match status" value="1"/>
</dbReference>
<reference evidence="6 7" key="1">
    <citation type="journal article" date="2015" name="Genome Announc.">
        <title>Expanding the biotechnology potential of lactobacilli through comparative genomics of 213 strains and associated genera.</title>
        <authorList>
            <person name="Sun Z."/>
            <person name="Harris H.M."/>
            <person name="McCann A."/>
            <person name="Guo C."/>
            <person name="Argimon S."/>
            <person name="Zhang W."/>
            <person name="Yang X."/>
            <person name="Jeffery I.B."/>
            <person name="Cooney J.C."/>
            <person name="Kagawa T.F."/>
            <person name="Liu W."/>
            <person name="Song Y."/>
            <person name="Salvetti E."/>
            <person name="Wrobel A."/>
            <person name="Rasinkangas P."/>
            <person name="Parkhill J."/>
            <person name="Rea M.C."/>
            <person name="O'Sullivan O."/>
            <person name="Ritari J."/>
            <person name="Douillard F.P."/>
            <person name="Paul Ross R."/>
            <person name="Yang R."/>
            <person name="Briner A.E."/>
            <person name="Felis G.E."/>
            <person name="de Vos W.M."/>
            <person name="Barrangou R."/>
            <person name="Klaenhammer T.R."/>
            <person name="Caufield P.W."/>
            <person name="Cui Y."/>
            <person name="Zhang H."/>
            <person name="O'Toole P.W."/>
        </authorList>
    </citation>
    <scope>NUCLEOTIDE SEQUENCE [LARGE SCALE GENOMIC DNA]</scope>
    <source>
        <strain evidence="6 7">DSM 24302</strain>
    </source>
</reference>
<feature type="domain" description="ABC-type glycine betaine transport system substrate-binding" evidence="5">
    <location>
        <begin position="36"/>
        <end position="177"/>
    </location>
</feature>
<accession>A0A0R2CRP3</accession>
<gene>
    <name evidence="6" type="ORF">FC56_GL001215</name>
</gene>
<proteinExistence type="predicted"/>
<name>A0A0R2CRP3_9LACO</name>
<evidence type="ECO:0000256" key="3">
    <source>
        <dbReference type="ARBA" id="ARBA00022475"/>
    </source>
</evidence>
<evidence type="ECO:0000256" key="4">
    <source>
        <dbReference type="ARBA" id="ARBA00023136"/>
    </source>
</evidence>
<dbReference type="SUPFAM" id="SSF53850">
    <property type="entry name" value="Periplasmic binding protein-like II"/>
    <property type="match status" value="2"/>
</dbReference>
<comment type="subcellular location">
    <subcellularLocation>
        <location evidence="1">Cell membrane</location>
    </subcellularLocation>
</comment>
<dbReference type="GO" id="GO:0005275">
    <property type="term" value="F:amine transmembrane transporter activity"/>
    <property type="evidence" value="ECO:0007669"/>
    <property type="project" value="TreeGrafter"/>
</dbReference>
<dbReference type="STRING" id="1423802.FC56_GL001215"/>
<dbReference type="Proteomes" id="UP000051256">
    <property type="component" value="Unassembled WGS sequence"/>
</dbReference>
<keyword evidence="4" id="KW-0472">Membrane</keyword>
<keyword evidence="3" id="KW-1003">Cell membrane</keyword>
<dbReference type="Pfam" id="PF04069">
    <property type="entry name" value="OpuAC"/>
    <property type="match status" value="2"/>
</dbReference>
<evidence type="ECO:0000313" key="7">
    <source>
        <dbReference type="Proteomes" id="UP000051256"/>
    </source>
</evidence>
<dbReference type="EMBL" id="AYZR01000004">
    <property type="protein sequence ID" value="KRM94263.1"/>
    <property type="molecule type" value="Genomic_DNA"/>
</dbReference>
<feature type="domain" description="ABC-type glycine betaine transport system substrate-binding" evidence="5">
    <location>
        <begin position="198"/>
        <end position="300"/>
    </location>
</feature>
<dbReference type="PANTHER" id="PTHR47737">
    <property type="entry name" value="GLYCINE BETAINE/PROLINE BETAINE TRANSPORT SYSTEM PERMEASE PROTEIN PROW"/>
    <property type="match status" value="1"/>
</dbReference>
<dbReference type="PATRIC" id="fig|1423802.4.peg.1231"/>